<dbReference type="RefSeq" id="WP_221923692.1">
    <property type="nucleotide sequence ID" value="NZ_CP137757.1"/>
</dbReference>
<dbReference type="Proteomes" id="UP001174314">
    <property type="component" value="Chromosome"/>
</dbReference>
<dbReference type="InterPro" id="IPR048394">
    <property type="entry name" value="FakA-like_M"/>
</dbReference>
<reference evidence="3 4" key="1">
    <citation type="submission" date="2023-10" db="EMBL/GenBank/DDBJ databases">
        <title>complete genome sequence of Corynebacterium pseudokroppenstedtii P15-C1.</title>
        <authorList>
            <person name="Bruggemann H."/>
            <person name="Poehlein A."/>
        </authorList>
    </citation>
    <scope>NUCLEOTIDE SEQUENCE [LARGE SCALE GENOMIC DNA]</scope>
    <source>
        <strain evidence="3 4">P15_C1</strain>
    </source>
</reference>
<dbReference type="Pfam" id="PF02734">
    <property type="entry name" value="Dak2"/>
    <property type="match status" value="1"/>
</dbReference>
<dbReference type="GO" id="GO:0006071">
    <property type="term" value="P:glycerol metabolic process"/>
    <property type="evidence" value="ECO:0007669"/>
    <property type="project" value="InterPro"/>
</dbReference>
<feature type="compositionally biased region" description="Basic and acidic residues" evidence="1">
    <location>
        <begin position="240"/>
        <end position="264"/>
    </location>
</feature>
<dbReference type="InterPro" id="IPR004007">
    <property type="entry name" value="DhaL_dom"/>
</dbReference>
<name>A0AAU0PVC6_9CORY</name>
<feature type="compositionally biased region" description="Gly residues" evidence="1">
    <location>
        <begin position="301"/>
        <end position="312"/>
    </location>
</feature>
<keyword evidence="4" id="KW-1185">Reference proteome</keyword>
<dbReference type="PANTHER" id="PTHR33434">
    <property type="entry name" value="DEGV DOMAIN-CONTAINING PROTEIN DR_1986-RELATED"/>
    <property type="match status" value="1"/>
</dbReference>
<dbReference type="InterPro" id="IPR033470">
    <property type="entry name" value="FakA-like_C"/>
</dbReference>
<dbReference type="EMBL" id="CP137757">
    <property type="protein sequence ID" value="WPF24182.1"/>
    <property type="molecule type" value="Genomic_DNA"/>
</dbReference>
<feature type="compositionally biased region" description="Polar residues" evidence="1">
    <location>
        <begin position="278"/>
        <end position="295"/>
    </location>
</feature>
<organism evidence="3 4">
    <name type="scientific">Corynebacterium pseudokroppenstedtii</name>
    <dbReference type="NCBI Taxonomy" id="2804917"/>
    <lineage>
        <taxon>Bacteria</taxon>
        <taxon>Bacillati</taxon>
        <taxon>Actinomycetota</taxon>
        <taxon>Actinomycetes</taxon>
        <taxon>Mycobacteriales</taxon>
        <taxon>Corynebacteriaceae</taxon>
        <taxon>Corynebacterium</taxon>
    </lineage>
</organism>
<evidence type="ECO:0000259" key="2">
    <source>
        <dbReference type="PROSITE" id="PS51480"/>
    </source>
</evidence>
<dbReference type="InterPro" id="IPR036117">
    <property type="entry name" value="DhaL_dom_sf"/>
</dbReference>
<dbReference type="PROSITE" id="PS51480">
    <property type="entry name" value="DHAL"/>
    <property type="match status" value="1"/>
</dbReference>
<accession>A0AAU0PVC6</accession>
<dbReference type="InterPro" id="IPR050270">
    <property type="entry name" value="DegV_domain_contain"/>
</dbReference>
<dbReference type="SMART" id="SM01120">
    <property type="entry name" value="Dak2"/>
    <property type="match status" value="1"/>
</dbReference>
<dbReference type="PANTHER" id="PTHR33434:SF4">
    <property type="entry name" value="PHOSPHATASE PROTEIN"/>
    <property type="match status" value="1"/>
</dbReference>
<evidence type="ECO:0000256" key="1">
    <source>
        <dbReference type="SAM" id="MobiDB-lite"/>
    </source>
</evidence>
<gene>
    <name evidence="3" type="ORF">Q0N40_06335</name>
</gene>
<sequence>MGTPMTNSLPDAIDSAALQRWARACAQTLARQKEEINRLNVFPVPDSDTGSNMAFTMASAVSALDHALREREVKKSRSRAGNSAGIGSRPHRDDDTELTTSEAAIALAIGATKGSRGNSGVVLSQLLRGLAESAQDGPLDGASVCDALSNSLRFVQAAIVNPVEGTVITVLRSAAAAATSVARSTDSARAVAHAARLAASRALERTPSQLPVLRRAGVVDAGGRGLVVLLEELERVLSSRPGEMRDGDSNDVDFHDVDSARSDGKTAWASDDDLLWGSGQSRPDSSASDGVNASRTPAPGTGNGETGGGSSGGENTTPNPSAAQLEVMFFIENTDLEDLRTFLVPLGDSLIVGALTDHSARIHIHTNRAGDVISGAYERGDVSELTVETLHQVSADRPSALQTARPRLRSVLAVVPSEDAAVFFGRAGADTVVIEADENAAGQHQYEVVCEAIEKEDVDEVVLLTNGIVDPNDVDGRMPNVFVVPASSLCAGLAAMAVHDPSQSLDADAAAMVDAARGTTTMTLTYDDLGDLNDMGHRSDEESTSAELPPPPEVVRAWKTVSELLEKGGELVTVISGDDQCSHVMRSLSQSDTAEYSFFTIPKCGAAVMIGVE</sequence>
<feature type="domain" description="DhaL" evidence="2">
    <location>
        <begin position="16"/>
        <end position="235"/>
    </location>
</feature>
<dbReference type="Pfam" id="PF13684">
    <property type="entry name" value="FakA-like_C"/>
    <property type="match status" value="1"/>
</dbReference>
<feature type="region of interest" description="Disordered" evidence="1">
    <location>
        <begin position="240"/>
        <end position="320"/>
    </location>
</feature>
<dbReference type="SMART" id="SM01121">
    <property type="entry name" value="Dak1_2"/>
    <property type="match status" value="1"/>
</dbReference>
<dbReference type="AlphaFoldDB" id="A0AAU0PVC6"/>
<evidence type="ECO:0000313" key="4">
    <source>
        <dbReference type="Proteomes" id="UP001174314"/>
    </source>
</evidence>
<feature type="region of interest" description="Disordered" evidence="1">
    <location>
        <begin position="70"/>
        <end position="96"/>
    </location>
</feature>
<protein>
    <submittedName>
        <fullName evidence="3">DAK2 domain-containing protein</fullName>
    </submittedName>
</protein>
<dbReference type="KEGG" id="cpsk:Q0N40_06335"/>
<dbReference type="GO" id="GO:0004371">
    <property type="term" value="F:glycerone kinase activity"/>
    <property type="evidence" value="ECO:0007669"/>
    <property type="project" value="InterPro"/>
</dbReference>
<dbReference type="Pfam" id="PF21645">
    <property type="entry name" value="FakA-like_M"/>
    <property type="match status" value="1"/>
</dbReference>
<dbReference type="Gene3D" id="1.25.40.340">
    <property type="match status" value="1"/>
</dbReference>
<proteinExistence type="predicted"/>
<evidence type="ECO:0000313" key="3">
    <source>
        <dbReference type="EMBL" id="WPF24182.1"/>
    </source>
</evidence>
<dbReference type="SUPFAM" id="SSF101473">
    <property type="entry name" value="DhaL-like"/>
    <property type="match status" value="1"/>
</dbReference>